<evidence type="ECO:0000313" key="2">
    <source>
        <dbReference type="Proteomes" id="UP000287563"/>
    </source>
</evidence>
<dbReference type="RefSeq" id="WP_128784160.1">
    <property type="nucleotide sequence ID" value="NZ_RJLM01000004.1"/>
</dbReference>
<evidence type="ECO:0000313" key="1">
    <source>
        <dbReference type="EMBL" id="RWX55349.1"/>
    </source>
</evidence>
<dbReference type="OrthoDB" id="6400310at2"/>
<name>A0A444JQK9_9GAMM</name>
<accession>A0A444JQK9</accession>
<dbReference type="EMBL" id="RJLM01000004">
    <property type="protein sequence ID" value="RWX55349.1"/>
    <property type="molecule type" value="Genomic_DNA"/>
</dbReference>
<organism evidence="1 2">
    <name type="scientific">Photobacterium chitinilyticum</name>
    <dbReference type="NCBI Taxonomy" id="2485123"/>
    <lineage>
        <taxon>Bacteria</taxon>
        <taxon>Pseudomonadati</taxon>
        <taxon>Pseudomonadota</taxon>
        <taxon>Gammaproteobacteria</taxon>
        <taxon>Vibrionales</taxon>
        <taxon>Vibrionaceae</taxon>
        <taxon>Photobacterium</taxon>
    </lineage>
</organism>
<protein>
    <submittedName>
        <fullName evidence="1">Uncharacterized protein</fullName>
    </submittedName>
</protein>
<keyword evidence="2" id="KW-1185">Reference proteome</keyword>
<dbReference type="Proteomes" id="UP000287563">
    <property type="component" value="Unassembled WGS sequence"/>
</dbReference>
<reference evidence="1 2" key="1">
    <citation type="submission" date="2018-11" db="EMBL/GenBank/DDBJ databases">
        <title>Photobacterium sp. BEI247 sp. nov., a marine bacterium isolated from Yongle Blue Hole in the South China Sea.</title>
        <authorList>
            <person name="Wang X."/>
        </authorList>
    </citation>
    <scope>NUCLEOTIDE SEQUENCE [LARGE SCALE GENOMIC DNA]</scope>
    <source>
        <strain evidence="2">BEI247</strain>
    </source>
</reference>
<gene>
    <name evidence="1" type="ORF">EDI28_12350</name>
</gene>
<dbReference type="AlphaFoldDB" id="A0A444JQK9"/>
<sequence>MTEMTLKEINQQSVLAADKFLREIIQTPADFVADESLRDVLKSQGAFAKYEDTSKCIVPCAKNTQESNADLVLEDGYAGLDQRRINALKALNKAIGKKERPNPETKAGLKLQVKELKQEIEMLKIHNVMMTGLLTDIKDTASNYAERSGSQQLQADWVEQRKKISAKVSFINNKHLLKEMSNNVILINNKEL</sequence>
<proteinExistence type="predicted"/>
<comment type="caution">
    <text evidence="1">The sequence shown here is derived from an EMBL/GenBank/DDBJ whole genome shotgun (WGS) entry which is preliminary data.</text>
</comment>